<organism evidence="3">
    <name type="scientific">marine metagenome</name>
    <dbReference type="NCBI Taxonomy" id="408172"/>
    <lineage>
        <taxon>unclassified sequences</taxon>
        <taxon>metagenomes</taxon>
        <taxon>ecological metagenomes</taxon>
    </lineage>
</organism>
<name>A0A382YNM2_9ZZZZ</name>
<dbReference type="AlphaFoldDB" id="A0A382YNM2"/>
<evidence type="ECO:0000256" key="1">
    <source>
        <dbReference type="ARBA" id="ARBA00022481"/>
    </source>
</evidence>
<dbReference type="InterPro" id="IPR050057">
    <property type="entry name" value="Prokaryotic/Mito_RF"/>
</dbReference>
<evidence type="ECO:0000313" key="3">
    <source>
        <dbReference type="EMBL" id="SVD84579.1"/>
    </source>
</evidence>
<feature type="domain" description="Peptide chain release factor" evidence="2">
    <location>
        <begin position="63"/>
        <end position="167"/>
    </location>
</feature>
<reference evidence="3" key="1">
    <citation type="submission" date="2018-05" db="EMBL/GenBank/DDBJ databases">
        <authorList>
            <person name="Lanie J.A."/>
            <person name="Ng W.-L."/>
            <person name="Kazmierczak K.M."/>
            <person name="Andrzejewski T.M."/>
            <person name="Davidsen T.M."/>
            <person name="Wayne K.J."/>
            <person name="Tettelin H."/>
            <person name="Glass J.I."/>
            <person name="Rusch D."/>
            <person name="Podicherti R."/>
            <person name="Tsui H.-C.T."/>
            <person name="Winkler M.E."/>
        </authorList>
    </citation>
    <scope>NUCLEOTIDE SEQUENCE</scope>
</reference>
<dbReference type="Gene3D" id="3.30.70.1660">
    <property type="match status" value="1"/>
</dbReference>
<dbReference type="PANTHER" id="PTHR43804:SF7">
    <property type="entry name" value="LD18447P"/>
    <property type="match status" value="1"/>
</dbReference>
<gene>
    <name evidence="3" type="ORF">METZ01_LOCUS437433</name>
</gene>
<accession>A0A382YNM2</accession>
<dbReference type="SUPFAM" id="SSF75620">
    <property type="entry name" value="Release factor"/>
    <property type="match status" value="1"/>
</dbReference>
<dbReference type="Gene3D" id="6.10.140.1950">
    <property type="match status" value="1"/>
</dbReference>
<dbReference type="PANTHER" id="PTHR43804">
    <property type="entry name" value="LD18447P"/>
    <property type="match status" value="1"/>
</dbReference>
<dbReference type="Pfam" id="PF03462">
    <property type="entry name" value="PCRF"/>
    <property type="match status" value="1"/>
</dbReference>
<dbReference type="EMBL" id="UINC01177120">
    <property type="protein sequence ID" value="SVD84579.1"/>
    <property type="molecule type" value="Genomic_DNA"/>
</dbReference>
<feature type="non-terminal residue" evidence="3">
    <location>
        <position position="249"/>
    </location>
</feature>
<dbReference type="InterPro" id="IPR005139">
    <property type="entry name" value="PCRF"/>
</dbReference>
<sequence>MLDKVAKVEGRYEELTRLLQDPAVLEDQARLVAVAREHREIEQVVEAYRTLRGVEQELADNKEIIAAGEDPELAELAKEELPELEKKRDELAERIKLLLLPKDPNDNKNVLVEIRAGTGGDEAALFAGDLCRMYSRYSEGRGWRVEVVSMSEGTTGASKRQSCWSPEGACTRRSSSSRVFTGFSAYQRPRARGVFTLRRRQWPFYPRRNRASSTFATKISESILIGPLVPAVSTSIRPIQPFALRTFPA</sequence>
<dbReference type="GO" id="GO:0006415">
    <property type="term" value="P:translational termination"/>
    <property type="evidence" value="ECO:0007669"/>
    <property type="project" value="InterPro"/>
</dbReference>
<keyword evidence="1" id="KW-0488">Methylation</keyword>
<dbReference type="InterPro" id="IPR045853">
    <property type="entry name" value="Pep_chain_release_fac_I_sf"/>
</dbReference>
<protein>
    <recommendedName>
        <fullName evidence="2">Peptide chain release factor domain-containing protein</fullName>
    </recommendedName>
</protein>
<dbReference type="SMART" id="SM00937">
    <property type="entry name" value="PCRF"/>
    <property type="match status" value="1"/>
</dbReference>
<proteinExistence type="predicted"/>
<evidence type="ECO:0000259" key="2">
    <source>
        <dbReference type="SMART" id="SM00937"/>
    </source>
</evidence>